<accession>A0A1I4YJI3</accession>
<dbReference type="EMBL" id="RBXX01000002">
    <property type="protein sequence ID" value="RKT82702.1"/>
    <property type="molecule type" value="Genomic_DNA"/>
</dbReference>
<keyword evidence="2" id="KW-0479">Metal-binding</keyword>
<dbReference type="Pfam" id="PF16827">
    <property type="entry name" value="zf-HC3"/>
    <property type="match status" value="1"/>
</dbReference>
<dbReference type="Gene3D" id="2.30.30.990">
    <property type="entry name" value="Malonyl-[acyl-carrier protein] O-methyltransferase, zinc-finger motif"/>
    <property type="match status" value="1"/>
</dbReference>
<keyword evidence="2" id="KW-0862">Zinc</keyword>
<dbReference type="Proteomes" id="UP000270697">
    <property type="component" value="Unassembled WGS sequence"/>
</dbReference>
<dbReference type="AlphaFoldDB" id="A0A1I4YJI3"/>
<gene>
    <name evidence="1" type="ORF">ATL45_0957</name>
    <name evidence="2" type="ORF">SAMN05421805_104173</name>
</gene>
<dbReference type="RefSeq" id="WP_093151976.1">
    <property type="nucleotide sequence ID" value="NZ_FOUP01000004.1"/>
</dbReference>
<reference evidence="1 4" key="2">
    <citation type="submission" date="2018-10" db="EMBL/GenBank/DDBJ databases">
        <title>Sequencing the genomes of 1000 actinobacteria strains.</title>
        <authorList>
            <person name="Klenk H.-P."/>
        </authorList>
    </citation>
    <scope>NUCLEOTIDE SEQUENCE [LARGE SCALE GENOMIC DNA]</scope>
    <source>
        <strain evidence="1 4">DSM 45119</strain>
    </source>
</reference>
<evidence type="ECO:0000313" key="2">
    <source>
        <dbReference type="EMBL" id="SFN38182.1"/>
    </source>
</evidence>
<protein>
    <submittedName>
        <fullName evidence="1">Zinc finger protein</fullName>
    </submittedName>
    <submittedName>
        <fullName evidence="2">Zinc-finger</fullName>
    </submittedName>
</protein>
<evidence type="ECO:0000313" key="1">
    <source>
        <dbReference type="EMBL" id="RKT82702.1"/>
    </source>
</evidence>
<sequence length="76" mass="8021">MYRPHPFSWVPAAGARHASAEKRPAGGWSDGTTLTALCDQKIQAESGELAWLWATCPGCSKAARVLAGMPPTAVAR</sequence>
<organism evidence="2 3">
    <name type="scientific">Saccharopolyspora antimicrobica</name>
    <dbReference type="NCBI Taxonomy" id="455193"/>
    <lineage>
        <taxon>Bacteria</taxon>
        <taxon>Bacillati</taxon>
        <taxon>Actinomycetota</taxon>
        <taxon>Actinomycetes</taxon>
        <taxon>Pseudonocardiales</taxon>
        <taxon>Pseudonocardiaceae</taxon>
        <taxon>Saccharopolyspora</taxon>
    </lineage>
</organism>
<dbReference type="OrthoDB" id="3556580at2"/>
<evidence type="ECO:0000313" key="4">
    <source>
        <dbReference type="Proteomes" id="UP000270697"/>
    </source>
</evidence>
<keyword evidence="4" id="KW-1185">Reference proteome</keyword>
<proteinExistence type="predicted"/>
<name>A0A1I4YJI3_9PSEU</name>
<keyword evidence="2" id="KW-0863">Zinc-finger</keyword>
<reference evidence="2 3" key="1">
    <citation type="submission" date="2016-10" db="EMBL/GenBank/DDBJ databases">
        <authorList>
            <person name="de Groot N.N."/>
        </authorList>
    </citation>
    <scope>NUCLEOTIDE SEQUENCE [LARGE SCALE GENOMIC DNA]</scope>
    <source>
        <strain evidence="2 3">CPCC 201259</strain>
    </source>
</reference>
<dbReference type="EMBL" id="FOUP01000004">
    <property type="protein sequence ID" value="SFN38182.1"/>
    <property type="molecule type" value="Genomic_DNA"/>
</dbReference>
<dbReference type="STRING" id="455193.SAMN05421805_104173"/>
<dbReference type="GO" id="GO:0008270">
    <property type="term" value="F:zinc ion binding"/>
    <property type="evidence" value="ECO:0007669"/>
    <property type="project" value="UniProtKB-KW"/>
</dbReference>
<dbReference type="InterPro" id="IPR031795">
    <property type="entry name" value="Zf-HC3"/>
</dbReference>
<dbReference type="Proteomes" id="UP000199398">
    <property type="component" value="Unassembled WGS sequence"/>
</dbReference>
<evidence type="ECO:0000313" key="3">
    <source>
        <dbReference type="Proteomes" id="UP000199398"/>
    </source>
</evidence>